<feature type="region of interest" description="Disordered" evidence="9">
    <location>
        <begin position="94"/>
        <end position="189"/>
    </location>
</feature>
<dbReference type="PANTHER" id="PTHR10071">
    <property type="entry name" value="TRANSCRIPTION FACTOR GATA FAMILY MEMBER"/>
    <property type="match status" value="1"/>
</dbReference>
<dbReference type="SUPFAM" id="SSF57716">
    <property type="entry name" value="Glucocorticoid receptor-like (DNA-binding domain)"/>
    <property type="match status" value="2"/>
</dbReference>
<evidence type="ECO:0000256" key="2">
    <source>
        <dbReference type="ARBA" id="ARBA00022723"/>
    </source>
</evidence>
<evidence type="ECO:0000256" key="6">
    <source>
        <dbReference type="ARBA" id="ARBA00023163"/>
    </source>
</evidence>
<dbReference type="GO" id="GO:0008270">
    <property type="term" value="F:zinc ion binding"/>
    <property type="evidence" value="ECO:0007669"/>
    <property type="project" value="UniProtKB-KW"/>
</dbReference>
<dbReference type="GO" id="GO:0000981">
    <property type="term" value="F:DNA-binding transcription factor activity, RNA polymerase II-specific"/>
    <property type="evidence" value="ECO:0007669"/>
    <property type="project" value="TreeGrafter"/>
</dbReference>
<feature type="region of interest" description="Disordered" evidence="9">
    <location>
        <begin position="1"/>
        <end position="32"/>
    </location>
</feature>
<dbReference type="PANTHER" id="PTHR10071:SF281">
    <property type="entry name" value="BOX A-BINDING FACTOR-RELATED"/>
    <property type="match status" value="1"/>
</dbReference>
<gene>
    <name evidence="11" type="ORF">WH47_11099</name>
</gene>
<keyword evidence="5" id="KW-0805">Transcription regulation</keyword>
<sequence>MDMSSESSAARWYEPPRSSLEPPSGGAGVAGVVGNPTDYRGYYPHAGPTAHHPAAAAAHYAHTRMSGSGVTSGPVSQVCRPHFHSSVLHPWLSSSGADTSKTPWGFPTSTGSTGGGVSDDKPQSPLGSSLPPTTGSLSSHGGASAGHHLFSFPPTPPKDATPDSITASTTSSTANNNNNSSSASNNNTSNPLSGLTAAAAANAAGVAGVNVDSKLLVGHGHGNQPSSPSAQQQQQQKPRNKSRTSAEGRECVNCGATSTPLWRRDGTGHYLCNACGLYYKMNGQNRPLIKPKRRLGESWIDLAPRGKVFFFFFKSEELLIAEEEKEEEEEEDGQDEVEIVELPSVVGVSVNRRAPIGRVIAVTEGWGQPVTGVDTDGYDISESAARRAGTSCANCKTATTTLWRRNQAGEPVCNACGLYYKLHNDLGHASNTNSVEQQRSKRKIPDVGRVEIVSRERGEESTATKYVNRPLTMKKEGIQTRNRKLSSKSKKKKAGGCLGLGGVMGDMIKASGHLDLDNKPFHSGFGSPMSTSQHHHTMHPAMQHYMYHTGVGVAGGLHQGFAPPAPPPIHPHSHSHSHSHHMTSLQGLQLAATTNAMVNKRANTRSIMGVSQVARVWVVDIDSQLEQFGQMTVITAVRVETVEGVWRGWYAEAWGSIEIPGVLGNLESAIENPSIHSPQTTVHSPQSTAHNPESTVHSPLPTIQNPQSTVNCPQSRIHCPLSTVHSPQYTAQSTVHSPQSTVHSPVHSPQSTVHCPQSRIYSPLSNVAEFSYSESTFVVPWLSRLFDSNIPSFWDSLIPRSSNSMNPEILDSRTLGPQGPQIFDMQIPKTLEF</sequence>
<dbReference type="InterPro" id="IPR000679">
    <property type="entry name" value="Znf_GATA"/>
</dbReference>
<keyword evidence="4" id="KW-0862">Zinc</keyword>
<evidence type="ECO:0000313" key="12">
    <source>
        <dbReference type="Proteomes" id="UP000053825"/>
    </source>
</evidence>
<keyword evidence="12" id="KW-1185">Reference proteome</keyword>
<evidence type="ECO:0000259" key="10">
    <source>
        <dbReference type="PROSITE" id="PS50114"/>
    </source>
</evidence>
<keyword evidence="2" id="KW-0479">Metal-binding</keyword>
<dbReference type="Proteomes" id="UP000053825">
    <property type="component" value="Unassembled WGS sequence"/>
</dbReference>
<feature type="domain" description="GATA-type" evidence="10">
    <location>
        <begin position="386"/>
        <end position="439"/>
    </location>
</feature>
<dbReference type="OrthoDB" id="515401at2759"/>
<dbReference type="InterPro" id="IPR013088">
    <property type="entry name" value="Znf_NHR/GATA"/>
</dbReference>
<evidence type="ECO:0000256" key="8">
    <source>
        <dbReference type="PROSITE-ProRule" id="PRU00094"/>
    </source>
</evidence>
<dbReference type="Pfam" id="PF00320">
    <property type="entry name" value="GATA"/>
    <property type="match status" value="2"/>
</dbReference>
<dbReference type="InterPro" id="IPR039355">
    <property type="entry name" value="Transcription_factor_GATA"/>
</dbReference>
<proteinExistence type="predicted"/>
<dbReference type="CDD" id="cd00202">
    <property type="entry name" value="ZnF_GATA"/>
    <property type="match status" value="2"/>
</dbReference>
<reference evidence="11 12" key="1">
    <citation type="submission" date="2015-07" db="EMBL/GenBank/DDBJ databases">
        <title>The genome of Habropoda laboriosa.</title>
        <authorList>
            <person name="Pan H."/>
            <person name="Kapheim K."/>
        </authorList>
    </citation>
    <scope>NUCLEOTIDE SEQUENCE [LARGE SCALE GENOMIC DNA]</scope>
    <source>
        <strain evidence="11">0110345459</strain>
    </source>
</reference>
<feature type="compositionally biased region" description="Polar residues" evidence="9">
    <location>
        <begin position="674"/>
        <end position="699"/>
    </location>
</feature>
<dbReference type="FunFam" id="3.30.50.10:FF:000036">
    <property type="entry name" value="Endothelial transcription factor GATA-2"/>
    <property type="match status" value="1"/>
</dbReference>
<comment type="subcellular location">
    <subcellularLocation>
        <location evidence="1">Nucleus</location>
    </subcellularLocation>
</comment>
<dbReference type="EMBL" id="KQ414619">
    <property type="protein sequence ID" value="KOC67698.1"/>
    <property type="molecule type" value="Genomic_DNA"/>
</dbReference>
<keyword evidence="3 8" id="KW-0863">Zinc-finger</keyword>
<dbReference type="PROSITE" id="PS50114">
    <property type="entry name" value="GATA_ZN_FINGER_2"/>
    <property type="match status" value="2"/>
</dbReference>
<accession>A0A0L7RA12</accession>
<evidence type="ECO:0000313" key="11">
    <source>
        <dbReference type="EMBL" id="KOC67698.1"/>
    </source>
</evidence>
<dbReference type="PROSITE" id="PS00344">
    <property type="entry name" value="GATA_ZN_FINGER_1"/>
    <property type="match status" value="2"/>
</dbReference>
<dbReference type="GO" id="GO:0045165">
    <property type="term" value="P:cell fate commitment"/>
    <property type="evidence" value="ECO:0007669"/>
    <property type="project" value="TreeGrafter"/>
</dbReference>
<dbReference type="AlphaFoldDB" id="A0A0L7RA12"/>
<feature type="region of interest" description="Disordered" evidence="9">
    <location>
        <begin position="215"/>
        <end position="250"/>
    </location>
</feature>
<dbReference type="SMART" id="SM00401">
    <property type="entry name" value="ZnF_GATA"/>
    <property type="match status" value="2"/>
</dbReference>
<evidence type="ECO:0000256" key="9">
    <source>
        <dbReference type="SAM" id="MobiDB-lite"/>
    </source>
</evidence>
<dbReference type="PRINTS" id="PR00619">
    <property type="entry name" value="GATAZNFINGER"/>
</dbReference>
<dbReference type="GO" id="GO:0000122">
    <property type="term" value="P:negative regulation of transcription by RNA polymerase II"/>
    <property type="evidence" value="ECO:0007669"/>
    <property type="project" value="TreeGrafter"/>
</dbReference>
<evidence type="ECO:0000256" key="5">
    <source>
        <dbReference type="ARBA" id="ARBA00023015"/>
    </source>
</evidence>
<name>A0A0L7RA12_9HYME</name>
<dbReference type="STRING" id="597456.A0A0L7RA12"/>
<dbReference type="GO" id="GO:0005634">
    <property type="term" value="C:nucleus"/>
    <property type="evidence" value="ECO:0007669"/>
    <property type="project" value="UniProtKB-SubCell"/>
</dbReference>
<evidence type="ECO:0000256" key="4">
    <source>
        <dbReference type="ARBA" id="ARBA00022833"/>
    </source>
</evidence>
<feature type="region of interest" description="Disordered" evidence="9">
    <location>
        <begin position="673"/>
        <end position="699"/>
    </location>
</feature>
<feature type="compositionally biased region" description="Low complexity" evidence="9">
    <location>
        <begin position="124"/>
        <end position="149"/>
    </location>
</feature>
<evidence type="ECO:0000256" key="3">
    <source>
        <dbReference type="ARBA" id="ARBA00022771"/>
    </source>
</evidence>
<feature type="compositionally biased region" description="Low complexity" evidence="9">
    <location>
        <begin position="166"/>
        <end position="189"/>
    </location>
</feature>
<evidence type="ECO:0000256" key="7">
    <source>
        <dbReference type="ARBA" id="ARBA00023242"/>
    </source>
</evidence>
<protein>
    <submittedName>
        <fullName evidence="11">GATA-binding factor C</fullName>
    </submittedName>
</protein>
<dbReference type="Gene3D" id="3.30.50.10">
    <property type="entry name" value="Erythroid Transcription Factor GATA-1, subunit A"/>
    <property type="match status" value="2"/>
</dbReference>
<feature type="domain" description="GATA-type" evidence="10">
    <location>
        <begin position="245"/>
        <end position="305"/>
    </location>
</feature>
<feature type="compositionally biased region" description="Low complexity" evidence="9">
    <location>
        <begin position="224"/>
        <end position="237"/>
    </location>
</feature>
<dbReference type="GO" id="GO:0000978">
    <property type="term" value="F:RNA polymerase II cis-regulatory region sequence-specific DNA binding"/>
    <property type="evidence" value="ECO:0007669"/>
    <property type="project" value="TreeGrafter"/>
</dbReference>
<keyword evidence="7" id="KW-0539">Nucleus</keyword>
<organism evidence="11 12">
    <name type="scientific">Habropoda laboriosa</name>
    <dbReference type="NCBI Taxonomy" id="597456"/>
    <lineage>
        <taxon>Eukaryota</taxon>
        <taxon>Metazoa</taxon>
        <taxon>Ecdysozoa</taxon>
        <taxon>Arthropoda</taxon>
        <taxon>Hexapoda</taxon>
        <taxon>Insecta</taxon>
        <taxon>Pterygota</taxon>
        <taxon>Neoptera</taxon>
        <taxon>Endopterygota</taxon>
        <taxon>Hymenoptera</taxon>
        <taxon>Apocrita</taxon>
        <taxon>Aculeata</taxon>
        <taxon>Apoidea</taxon>
        <taxon>Anthophila</taxon>
        <taxon>Apidae</taxon>
        <taxon>Habropoda</taxon>
    </lineage>
</organism>
<keyword evidence="6" id="KW-0804">Transcription</keyword>
<dbReference type="GO" id="GO:0045944">
    <property type="term" value="P:positive regulation of transcription by RNA polymerase II"/>
    <property type="evidence" value="ECO:0007669"/>
    <property type="project" value="TreeGrafter"/>
</dbReference>
<evidence type="ECO:0000256" key="1">
    <source>
        <dbReference type="ARBA" id="ARBA00004123"/>
    </source>
</evidence>